<evidence type="ECO:0000313" key="1">
    <source>
        <dbReference type="EMBL" id="KAJ8002590.1"/>
    </source>
</evidence>
<accession>A0ACC2GGI8</accession>
<comment type="caution">
    <text evidence="1">The sequence shown here is derived from an EMBL/GenBank/DDBJ whole genome shotgun (WGS) entry which is preliminary data.</text>
</comment>
<gene>
    <name evidence="1" type="ORF">DPEC_G00160480</name>
</gene>
<protein>
    <submittedName>
        <fullName evidence="1">Uncharacterized protein</fullName>
    </submittedName>
</protein>
<dbReference type="EMBL" id="CM055740">
    <property type="protein sequence ID" value="KAJ8002590.1"/>
    <property type="molecule type" value="Genomic_DNA"/>
</dbReference>
<reference evidence="1" key="1">
    <citation type="submission" date="2021-05" db="EMBL/GenBank/DDBJ databases">
        <authorList>
            <person name="Pan Q."/>
            <person name="Jouanno E."/>
            <person name="Zahm M."/>
            <person name="Klopp C."/>
            <person name="Cabau C."/>
            <person name="Louis A."/>
            <person name="Berthelot C."/>
            <person name="Parey E."/>
            <person name="Roest Crollius H."/>
            <person name="Montfort J."/>
            <person name="Robinson-Rechavi M."/>
            <person name="Bouchez O."/>
            <person name="Lampietro C."/>
            <person name="Lopez Roques C."/>
            <person name="Donnadieu C."/>
            <person name="Postlethwait J."/>
            <person name="Bobe J."/>
            <person name="Dillon D."/>
            <person name="Chandos A."/>
            <person name="von Hippel F."/>
            <person name="Guiguen Y."/>
        </authorList>
    </citation>
    <scope>NUCLEOTIDE SEQUENCE</scope>
    <source>
        <strain evidence="1">YG-Jan2019</strain>
    </source>
</reference>
<name>A0ACC2GGI8_DALPE</name>
<organism evidence="1 2">
    <name type="scientific">Dallia pectoralis</name>
    <name type="common">Alaska blackfish</name>
    <dbReference type="NCBI Taxonomy" id="75939"/>
    <lineage>
        <taxon>Eukaryota</taxon>
        <taxon>Metazoa</taxon>
        <taxon>Chordata</taxon>
        <taxon>Craniata</taxon>
        <taxon>Vertebrata</taxon>
        <taxon>Euteleostomi</taxon>
        <taxon>Actinopterygii</taxon>
        <taxon>Neopterygii</taxon>
        <taxon>Teleostei</taxon>
        <taxon>Protacanthopterygii</taxon>
        <taxon>Esociformes</taxon>
        <taxon>Umbridae</taxon>
        <taxon>Dallia</taxon>
    </lineage>
</organism>
<evidence type="ECO:0000313" key="2">
    <source>
        <dbReference type="Proteomes" id="UP001157502"/>
    </source>
</evidence>
<dbReference type="Proteomes" id="UP001157502">
    <property type="component" value="Chromosome 13"/>
</dbReference>
<proteinExistence type="predicted"/>
<keyword evidence="2" id="KW-1185">Reference proteome</keyword>
<sequence>MTSMDSYYNTSSPHSRDHQASNPFRTFQPSETKYSPTYLPKGPQVYGEKSRSPFQQECQSMDGGTEDGSSFNKYHLFMQRPACKTPPESGAHTGAPTQCYGEFKTVRVL</sequence>